<dbReference type="Proteomes" id="UP000752696">
    <property type="component" value="Unassembled WGS sequence"/>
</dbReference>
<feature type="compositionally biased region" description="Polar residues" evidence="1">
    <location>
        <begin position="90"/>
        <end position="101"/>
    </location>
</feature>
<evidence type="ECO:0000256" key="1">
    <source>
        <dbReference type="SAM" id="MobiDB-lite"/>
    </source>
</evidence>
<name>A0A6V7GWL7_9HYME</name>
<dbReference type="EMBL" id="CAJDYZ010001006">
    <property type="protein sequence ID" value="CAD1468650.1"/>
    <property type="molecule type" value="Genomic_DNA"/>
</dbReference>
<sequence>GLWPYEHEPRGPIRITLMANVYIFRPSGQILCTHCLILAERFVHRLGQRVPQWRGYEGNDCRNYIYNAVTLYSGRRDKILEDLGSRRPDNSSNVETSNLRK</sequence>
<gene>
    <name evidence="2" type="ORF">MHI_LOCUS61792</name>
</gene>
<accession>A0A6V7GWL7</accession>
<proteinExistence type="predicted"/>
<evidence type="ECO:0000313" key="2">
    <source>
        <dbReference type="EMBL" id="CAD1468650.1"/>
    </source>
</evidence>
<dbReference type="OrthoDB" id="10644930at2759"/>
<comment type="caution">
    <text evidence="2">The sequence shown here is derived from an EMBL/GenBank/DDBJ whole genome shotgun (WGS) entry which is preliminary data.</text>
</comment>
<evidence type="ECO:0000313" key="3">
    <source>
        <dbReference type="Proteomes" id="UP000752696"/>
    </source>
</evidence>
<reference evidence="2" key="1">
    <citation type="submission" date="2020-07" db="EMBL/GenBank/DDBJ databases">
        <authorList>
            <person name="Nazaruddin N."/>
        </authorList>
    </citation>
    <scope>NUCLEOTIDE SEQUENCE</scope>
</reference>
<keyword evidence="3" id="KW-1185">Reference proteome</keyword>
<protein>
    <submittedName>
        <fullName evidence="2">Uncharacterized protein</fullName>
    </submittedName>
</protein>
<dbReference type="AlphaFoldDB" id="A0A6V7GWL7"/>
<feature type="region of interest" description="Disordered" evidence="1">
    <location>
        <begin position="82"/>
        <end position="101"/>
    </location>
</feature>
<organism evidence="2 3">
    <name type="scientific">Heterotrigona itama</name>
    <dbReference type="NCBI Taxonomy" id="395501"/>
    <lineage>
        <taxon>Eukaryota</taxon>
        <taxon>Metazoa</taxon>
        <taxon>Ecdysozoa</taxon>
        <taxon>Arthropoda</taxon>
        <taxon>Hexapoda</taxon>
        <taxon>Insecta</taxon>
        <taxon>Pterygota</taxon>
        <taxon>Neoptera</taxon>
        <taxon>Endopterygota</taxon>
        <taxon>Hymenoptera</taxon>
        <taxon>Apocrita</taxon>
        <taxon>Aculeata</taxon>
        <taxon>Apoidea</taxon>
        <taxon>Anthophila</taxon>
        <taxon>Apidae</taxon>
        <taxon>Heterotrigona</taxon>
    </lineage>
</organism>
<feature type="non-terminal residue" evidence="2">
    <location>
        <position position="1"/>
    </location>
</feature>